<gene>
    <name evidence="3" type="ORF">FYJ34_01145</name>
</gene>
<dbReference type="SUPFAM" id="SSF53448">
    <property type="entry name" value="Nucleotide-diphospho-sugar transferases"/>
    <property type="match status" value="2"/>
</dbReference>
<dbReference type="Pfam" id="PF09837">
    <property type="entry name" value="DUF2064"/>
    <property type="match status" value="1"/>
</dbReference>
<dbReference type="NCBIfam" id="TIGR04283">
    <property type="entry name" value="glyco_like_mftF"/>
    <property type="match status" value="1"/>
</dbReference>
<dbReference type="InterPro" id="IPR029044">
    <property type="entry name" value="Nucleotide-diphossugar_trans"/>
</dbReference>
<dbReference type="InterPro" id="IPR001173">
    <property type="entry name" value="Glyco_trans_2-like"/>
</dbReference>
<dbReference type="CDD" id="cd02522">
    <property type="entry name" value="GT_2_like_a"/>
    <property type="match status" value="1"/>
</dbReference>
<protein>
    <submittedName>
        <fullName evidence="3">DUF2064 domain-containing protein</fullName>
    </submittedName>
</protein>
<reference evidence="3 4" key="1">
    <citation type="submission" date="2019-08" db="EMBL/GenBank/DDBJ databases">
        <title>In-depth cultivation of the pig gut microbiome towards novel bacterial diversity and tailored functional studies.</title>
        <authorList>
            <person name="Wylensek D."/>
            <person name="Hitch T.C.A."/>
            <person name="Clavel T."/>
        </authorList>
    </citation>
    <scope>NUCLEOTIDE SEQUENCE [LARGE SCALE GENOMIC DNA]</scope>
    <source>
        <strain evidence="3 4">68-1-5</strain>
    </source>
</reference>
<dbReference type="RefSeq" id="WP_154475503.1">
    <property type="nucleotide sequence ID" value="NZ_VULY01000018.1"/>
</dbReference>
<keyword evidence="1" id="KW-0175">Coiled coil</keyword>
<dbReference type="EMBL" id="VULY01000018">
    <property type="protein sequence ID" value="MSR92914.1"/>
    <property type="molecule type" value="Genomic_DNA"/>
</dbReference>
<dbReference type="Gene3D" id="3.90.550.10">
    <property type="entry name" value="Spore Coat Polysaccharide Biosynthesis Protein SpsA, Chain A"/>
    <property type="match status" value="2"/>
</dbReference>
<evidence type="ECO:0000256" key="1">
    <source>
        <dbReference type="SAM" id="Coils"/>
    </source>
</evidence>
<comment type="caution">
    <text evidence="3">The sequence shown here is derived from an EMBL/GenBank/DDBJ whole genome shotgun (WGS) entry which is preliminary data.</text>
</comment>
<dbReference type="Pfam" id="PF00535">
    <property type="entry name" value="Glycos_transf_2"/>
    <property type="match status" value="1"/>
</dbReference>
<dbReference type="PANTHER" id="PTHR36529">
    <property type="entry name" value="SLL1095 PROTEIN"/>
    <property type="match status" value="1"/>
</dbReference>
<dbReference type="InterPro" id="IPR018641">
    <property type="entry name" value="Trfase_1_rSAM/seldom-assoc"/>
</dbReference>
<evidence type="ECO:0000313" key="4">
    <source>
        <dbReference type="Proteomes" id="UP000434409"/>
    </source>
</evidence>
<organism evidence="3 4">
    <name type="scientific">Suipraeoptans intestinalis</name>
    <dbReference type="NCBI Taxonomy" id="2606628"/>
    <lineage>
        <taxon>Bacteria</taxon>
        <taxon>Bacillati</taxon>
        <taxon>Bacillota</taxon>
        <taxon>Clostridia</taxon>
        <taxon>Lachnospirales</taxon>
        <taxon>Lachnospiraceae</taxon>
        <taxon>Suipraeoptans</taxon>
    </lineage>
</organism>
<dbReference type="InterPro" id="IPR026461">
    <property type="entry name" value="Trfase_2_rSAM/seldom_assoc"/>
</dbReference>
<accession>A0A6N7URI3</accession>
<evidence type="ECO:0000259" key="2">
    <source>
        <dbReference type="Pfam" id="PF00535"/>
    </source>
</evidence>
<dbReference type="NCBIfam" id="TIGR04282">
    <property type="entry name" value="glyco_like_cofC"/>
    <property type="match status" value="1"/>
</dbReference>
<feature type="domain" description="Glycosyltransferase 2-like" evidence="2">
    <location>
        <begin position="243"/>
        <end position="367"/>
    </location>
</feature>
<dbReference type="PANTHER" id="PTHR36529:SF1">
    <property type="entry name" value="GLYCOSYLTRANSFERASE"/>
    <property type="match status" value="1"/>
</dbReference>
<name>A0A6N7URI3_9FIRM</name>
<keyword evidence="4" id="KW-1185">Reference proteome</keyword>
<dbReference type="Proteomes" id="UP000434409">
    <property type="component" value="Unassembled WGS sequence"/>
</dbReference>
<feature type="coiled-coil region" evidence="1">
    <location>
        <begin position="248"/>
        <end position="275"/>
    </location>
</feature>
<evidence type="ECO:0000313" key="3">
    <source>
        <dbReference type="EMBL" id="MSR92914.1"/>
    </source>
</evidence>
<sequence length="469" mass="53899">MKRAVILFTRAPVPGKTKTRMMPRLSPEECSLLHKMFLLDIQRTLRGIDADIYVFHASDTAQEEQLLKQLWEEKAAEEPFLKENSFGQPWSKQLKGFFPQKGETLGVRMFQSICQVLEAGYESCVLIGTDVPELSREDLEAAFERLLDQDVVFGRTKDGGYYLIGMKQPVREAFELSSYGHSAVLEQTVSRIEEAGFSVGFTGTREDMDVFEDLLGYLQRARSSKRLPTQYTFFYVLGLLRISVIIPIYQEEDTIRKMKRQLEEIQATKEAFHEIIFVDGGSKDATLSLLGEEYPVLHCSKSRSLQMNLGAKESTGDILFFLHCDSLLPPFPKREILEVIAQNPVGCFGIRFPSRNILMHICSRLSNFRAEKRGLPFGDQGIFLERSLFFELGMFPELPIMEDYQFSLTLRAQKIPVRLTPHRLVTSGRRFPKGIIPKLLLMWKMYRLRAWYRQGVSVKKLADLYGDVR</sequence>
<proteinExistence type="predicted"/>
<dbReference type="AlphaFoldDB" id="A0A6N7URI3"/>